<dbReference type="Gene3D" id="1.10.10.10">
    <property type="entry name" value="Winged helix-like DNA-binding domain superfamily/Winged helix DNA-binding domain"/>
    <property type="match status" value="1"/>
</dbReference>
<dbReference type="GO" id="GO:0003700">
    <property type="term" value="F:DNA-binding transcription factor activity"/>
    <property type="evidence" value="ECO:0007669"/>
    <property type="project" value="InterPro"/>
</dbReference>
<keyword evidence="3" id="KW-1185">Reference proteome</keyword>
<dbReference type="GO" id="GO:0032791">
    <property type="term" value="F:lead ion binding"/>
    <property type="evidence" value="ECO:0007669"/>
    <property type="project" value="TreeGrafter"/>
</dbReference>
<dbReference type="RefSeq" id="WP_111350912.1">
    <property type="nucleotide sequence ID" value="NZ_JAIWKD010000005.1"/>
</dbReference>
<dbReference type="Pfam" id="PF12840">
    <property type="entry name" value="HTH_20"/>
    <property type="match status" value="1"/>
</dbReference>
<organism evidence="2 3">
    <name type="scientific">Acuticoccus sediminis</name>
    <dbReference type="NCBI Taxonomy" id="2184697"/>
    <lineage>
        <taxon>Bacteria</taxon>
        <taxon>Pseudomonadati</taxon>
        <taxon>Pseudomonadota</taxon>
        <taxon>Alphaproteobacteria</taxon>
        <taxon>Hyphomicrobiales</taxon>
        <taxon>Amorphaceae</taxon>
        <taxon>Acuticoccus</taxon>
    </lineage>
</organism>
<evidence type="ECO:0000313" key="3">
    <source>
        <dbReference type="Proteomes" id="UP000249590"/>
    </source>
</evidence>
<accession>A0A8B2NJU6</accession>
<dbReference type="Proteomes" id="UP000249590">
    <property type="component" value="Unassembled WGS sequence"/>
</dbReference>
<dbReference type="GO" id="GO:0046686">
    <property type="term" value="P:response to cadmium ion"/>
    <property type="evidence" value="ECO:0007669"/>
    <property type="project" value="TreeGrafter"/>
</dbReference>
<comment type="caution">
    <text evidence="2">The sequence shown here is derived from an EMBL/GenBank/DDBJ whole genome shotgun (WGS) entry which is preliminary data.</text>
</comment>
<gene>
    <name evidence="2" type="ORF">DLJ53_26005</name>
</gene>
<dbReference type="InterPro" id="IPR001845">
    <property type="entry name" value="HTH_ArsR_DNA-bd_dom"/>
</dbReference>
<dbReference type="PROSITE" id="PS50987">
    <property type="entry name" value="HTH_ARSR_2"/>
    <property type="match status" value="1"/>
</dbReference>
<dbReference type="PANTHER" id="PTHR39168:SF1">
    <property type="entry name" value="TRANSCRIPTIONAL REGULATORY PROTEIN"/>
    <property type="match status" value="1"/>
</dbReference>
<dbReference type="InterPro" id="IPR036390">
    <property type="entry name" value="WH_DNA-bd_sf"/>
</dbReference>
<dbReference type="InterPro" id="IPR052543">
    <property type="entry name" value="HTH_Metal-responsive_Reg"/>
</dbReference>
<evidence type="ECO:0000259" key="1">
    <source>
        <dbReference type="PROSITE" id="PS50987"/>
    </source>
</evidence>
<dbReference type="GO" id="GO:0097063">
    <property type="term" value="F:cadmium ion sensor activity"/>
    <property type="evidence" value="ECO:0007669"/>
    <property type="project" value="TreeGrafter"/>
</dbReference>
<dbReference type="InterPro" id="IPR036388">
    <property type="entry name" value="WH-like_DNA-bd_sf"/>
</dbReference>
<dbReference type="GO" id="GO:0003677">
    <property type="term" value="F:DNA binding"/>
    <property type="evidence" value="ECO:0007669"/>
    <property type="project" value="TreeGrafter"/>
</dbReference>
<dbReference type="AlphaFoldDB" id="A0A8B2NJU6"/>
<dbReference type="EMBL" id="QHHQ01000007">
    <property type="protein sequence ID" value="RAH98174.1"/>
    <property type="molecule type" value="Genomic_DNA"/>
</dbReference>
<dbReference type="SMART" id="SM00418">
    <property type="entry name" value="HTH_ARSR"/>
    <property type="match status" value="1"/>
</dbReference>
<dbReference type="PRINTS" id="PR00778">
    <property type="entry name" value="HTHARSR"/>
</dbReference>
<dbReference type="OrthoDB" id="9797716at2"/>
<proteinExistence type="predicted"/>
<dbReference type="GO" id="GO:0010288">
    <property type="term" value="P:response to lead ion"/>
    <property type="evidence" value="ECO:0007669"/>
    <property type="project" value="TreeGrafter"/>
</dbReference>
<feature type="domain" description="HTH arsR-type" evidence="1">
    <location>
        <begin position="1"/>
        <end position="94"/>
    </location>
</feature>
<reference evidence="2 3" key="1">
    <citation type="submission" date="2018-05" db="EMBL/GenBank/DDBJ databases">
        <title>Acuticoccus sediminis sp. nov., isolated from deep-sea sediment of Indian Ocean.</title>
        <authorList>
            <person name="Liu X."/>
            <person name="Lai Q."/>
            <person name="Du Y."/>
            <person name="Sun F."/>
            <person name="Zhang X."/>
            <person name="Wang S."/>
            <person name="Shao Z."/>
        </authorList>
    </citation>
    <scope>NUCLEOTIDE SEQUENCE [LARGE SCALE GENOMIC DNA]</scope>
    <source>
        <strain evidence="2 3">PTG4-2</strain>
    </source>
</reference>
<dbReference type="InterPro" id="IPR011991">
    <property type="entry name" value="ArsR-like_HTH"/>
</dbReference>
<protein>
    <submittedName>
        <fullName evidence="2">Transcriptional regulator</fullName>
    </submittedName>
</protein>
<dbReference type="PANTHER" id="PTHR39168">
    <property type="entry name" value="TRANSCRIPTIONAL REGULATOR-RELATED"/>
    <property type="match status" value="1"/>
</dbReference>
<dbReference type="NCBIfam" id="NF033788">
    <property type="entry name" value="HTH_metalloreg"/>
    <property type="match status" value="1"/>
</dbReference>
<sequence>MVEGPNIARVAALIGDPARAGMLNALLGGMALTAGELADVAGVTRPTASGHLAQLEDGGLLAREKQGRHVYFRLATDDVARLIEALGVFAAGPAGYRPRTGPRDPELRRARVCYDHLAGTLAVAILDALVDDGVFARTDEALALTAPGRVRLTDLGIDLPALEARRRPLCRACLDWSERRHHLAGALGAALLSAFVDRHWVRRVAGTRSVIVTPAGERAFREDLRIAR</sequence>
<dbReference type="CDD" id="cd00090">
    <property type="entry name" value="HTH_ARSR"/>
    <property type="match status" value="1"/>
</dbReference>
<dbReference type="SUPFAM" id="SSF46785">
    <property type="entry name" value="Winged helix' DNA-binding domain"/>
    <property type="match status" value="1"/>
</dbReference>
<name>A0A8B2NJU6_9HYPH</name>
<evidence type="ECO:0000313" key="2">
    <source>
        <dbReference type="EMBL" id="RAH98174.1"/>
    </source>
</evidence>